<keyword evidence="1" id="KW-1133">Transmembrane helix</keyword>
<name>A0A255XJ28_9PROT</name>
<sequence length="976" mass="102761">MGQRSATRGALWVIPLGLVLLAIGAAVLVPRWIDWTHYRPELMALIGDVTGRRVAIDGDVRLTLLPTPSLRAEDVRLGEAAGERSPIFLRATAIQADLDLGALITGAVRVSSLRIDHPVAEFLDLPTGTDFLGLGRASLDRVTITDGEAGSPLMDAGDRLTAIDAELVFGKPGEAPRLTATFRHRTLPWRLDGSLGRALALSIGPRGGGPTLRLTGTVAEEGEARFVGKLKGEGSRGTELAHLLGFGVPKPAEGRFALDAAVDLSPEGLSLHDLTLILGEQRIMGAIGFAWTDQLTWHASLRANRFDLDAFRTPWQPPLVPRSDSSLPNGTLTLAADALDWRSGVLRQARISAAWDDGTLTLSEGAVVLPGGTDIAVSGAFLPDENWRFAGRGEVGGDDPRPALVWAGADPRWFPRGDRWRRLSGTLALSGDREHLSVDRLDVSFDNSRVTGALRVAAGDRPTLSATLTADRLPLDALQPLTPWAELIGGDGGLAPLTGFDGSLALTIGESLLVDHPLRDLRLTAQVASGVLTLTEATAHGFGGPEPFRLSGTVDATQTPPVLALKANATWADTARTGDLLHVSLPARAGLEGRAALALNGPLAKADLALALKLGSADAQIGGTWAPLAGTALLDLDVLHPSQPQALRDWTLGLTADGDGPVKLTGRLDLSRSRLYADSLALRLPDLAADARGTLTFPVGDGGFKLDGGIGISVLRPAQWRDSPASKARLADALLWPLEVDIAVRLGLLDQAPYSLTDLAGQLRFTNGTWRFDDGTAKLYDGTLELSALLAFGESEPHLTLNLDLKDAALGRATAAFFDEPDAEGRLSAQSILTAKALTLAELPSRLSGTLAAQSRDGQIGGIDLDGLRAALAPATEGNPQRSADRGLALANAFTTGKLPFKDATAEVTVGNGSATVTKLTATVPDITIEASGTSPDLGPLRQGRARFSLKDGDAALLIADRNGAGWQRRLEWSEK</sequence>
<feature type="transmembrane region" description="Helical" evidence="1">
    <location>
        <begin position="12"/>
        <end position="33"/>
    </location>
</feature>
<dbReference type="GO" id="GO:0090313">
    <property type="term" value="P:regulation of protein targeting to membrane"/>
    <property type="evidence" value="ECO:0007669"/>
    <property type="project" value="TreeGrafter"/>
</dbReference>
<dbReference type="PANTHER" id="PTHR30441">
    <property type="entry name" value="DUF748 DOMAIN-CONTAINING PROTEIN"/>
    <property type="match status" value="1"/>
</dbReference>
<accession>A0A255XJ28</accession>
<organism evidence="3 4">
    <name type="scientific">Elstera cyanobacteriorum</name>
    <dbReference type="NCBI Taxonomy" id="2022747"/>
    <lineage>
        <taxon>Bacteria</taxon>
        <taxon>Pseudomonadati</taxon>
        <taxon>Pseudomonadota</taxon>
        <taxon>Alphaproteobacteria</taxon>
        <taxon>Rhodospirillales</taxon>
        <taxon>Rhodospirillaceae</taxon>
        <taxon>Elstera</taxon>
    </lineage>
</organism>
<evidence type="ECO:0000256" key="1">
    <source>
        <dbReference type="SAM" id="Phobius"/>
    </source>
</evidence>
<keyword evidence="1" id="KW-0812">Transmembrane</keyword>
<dbReference type="GO" id="GO:0005886">
    <property type="term" value="C:plasma membrane"/>
    <property type="evidence" value="ECO:0007669"/>
    <property type="project" value="TreeGrafter"/>
</dbReference>
<evidence type="ECO:0000313" key="4">
    <source>
        <dbReference type="Proteomes" id="UP000216361"/>
    </source>
</evidence>
<dbReference type="PANTHER" id="PTHR30441:SF4">
    <property type="entry name" value="PROTEIN ASMA"/>
    <property type="match status" value="1"/>
</dbReference>
<dbReference type="Proteomes" id="UP000216361">
    <property type="component" value="Unassembled WGS sequence"/>
</dbReference>
<gene>
    <name evidence="3" type="ORF">CHR90_18160</name>
</gene>
<dbReference type="EMBL" id="NOXS01000035">
    <property type="protein sequence ID" value="OYQ16892.1"/>
    <property type="molecule type" value="Genomic_DNA"/>
</dbReference>
<dbReference type="OrthoDB" id="9816380at2"/>
<dbReference type="AlphaFoldDB" id="A0A255XJ28"/>
<dbReference type="InterPro" id="IPR052894">
    <property type="entry name" value="AsmA-related"/>
</dbReference>
<reference evidence="3 4" key="1">
    <citation type="submission" date="2017-07" db="EMBL/GenBank/DDBJ databases">
        <title>Elstera cyanobacteriorum sp. nov., a novel bacterium isolated from cyanobacterial aggregates in a eutrophic lake.</title>
        <authorList>
            <person name="Cai H."/>
        </authorList>
    </citation>
    <scope>NUCLEOTIDE SEQUENCE [LARGE SCALE GENOMIC DNA]</scope>
    <source>
        <strain evidence="3 4">TH019</strain>
    </source>
</reference>
<feature type="domain" description="AsmA" evidence="2">
    <location>
        <begin position="719"/>
        <end position="919"/>
    </location>
</feature>
<dbReference type="RefSeq" id="WP_094410530.1">
    <property type="nucleotide sequence ID" value="NZ_BMJZ01000003.1"/>
</dbReference>
<dbReference type="InterPro" id="IPR007844">
    <property type="entry name" value="AsmA"/>
</dbReference>
<evidence type="ECO:0000259" key="2">
    <source>
        <dbReference type="Pfam" id="PF05170"/>
    </source>
</evidence>
<feature type="domain" description="AsmA" evidence="2">
    <location>
        <begin position="13"/>
        <end position="125"/>
    </location>
</feature>
<comment type="caution">
    <text evidence="3">The sequence shown here is derived from an EMBL/GenBank/DDBJ whole genome shotgun (WGS) entry which is preliminary data.</text>
</comment>
<proteinExistence type="predicted"/>
<dbReference type="Pfam" id="PF05170">
    <property type="entry name" value="AsmA"/>
    <property type="match status" value="2"/>
</dbReference>
<evidence type="ECO:0000313" key="3">
    <source>
        <dbReference type="EMBL" id="OYQ16892.1"/>
    </source>
</evidence>
<keyword evidence="1" id="KW-0472">Membrane</keyword>
<protein>
    <recommendedName>
        <fullName evidence="2">AsmA domain-containing protein</fullName>
    </recommendedName>
</protein>
<keyword evidence="4" id="KW-1185">Reference proteome</keyword>